<dbReference type="GO" id="GO:0003700">
    <property type="term" value="F:DNA-binding transcription factor activity"/>
    <property type="evidence" value="ECO:0007669"/>
    <property type="project" value="InterPro"/>
</dbReference>
<dbReference type="RefSeq" id="WP_069700016.1">
    <property type="nucleotide sequence ID" value="NZ_JAGGMA010000005.1"/>
</dbReference>
<dbReference type="Pfam" id="PF02311">
    <property type="entry name" value="AraC_binding"/>
    <property type="match status" value="1"/>
</dbReference>
<dbReference type="InterPro" id="IPR018062">
    <property type="entry name" value="HTH_AraC-typ_CS"/>
</dbReference>
<reference evidence="6 7" key="1">
    <citation type="submission" date="2016-09" db="EMBL/GenBank/DDBJ databases">
        <authorList>
            <person name="Capua I."/>
            <person name="De Benedictis P."/>
            <person name="Joannis T."/>
            <person name="Lombin L.H."/>
            <person name="Cattoli G."/>
        </authorList>
    </citation>
    <scope>NUCLEOTIDE SEQUENCE [LARGE SCALE GENOMIC DNA]</scope>
    <source>
        <strain evidence="6 7">LMG 25899</strain>
    </source>
</reference>
<evidence type="ECO:0000313" key="6">
    <source>
        <dbReference type="EMBL" id="OEH81028.1"/>
    </source>
</evidence>
<dbReference type="PROSITE" id="PS01124">
    <property type="entry name" value="HTH_ARAC_FAMILY_2"/>
    <property type="match status" value="1"/>
</dbReference>
<dbReference type="PANTHER" id="PTHR46796">
    <property type="entry name" value="HTH-TYPE TRANSCRIPTIONAL ACTIVATOR RHAS-RELATED"/>
    <property type="match status" value="1"/>
</dbReference>
<name>A0A1E5KTE3_9ENTE</name>
<evidence type="ECO:0000256" key="2">
    <source>
        <dbReference type="ARBA" id="ARBA00023125"/>
    </source>
</evidence>
<protein>
    <recommendedName>
        <fullName evidence="5">HTH araC/xylS-type domain-containing protein</fullName>
    </recommendedName>
</protein>
<dbReference type="InterPro" id="IPR050204">
    <property type="entry name" value="AraC_XylS_family_regulators"/>
</dbReference>
<accession>A0A1E5KTE3</accession>
<evidence type="ECO:0000256" key="4">
    <source>
        <dbReference type="ARBA" id="ARBA00023163"/>
    </source>
</evidence>
<dbReference type="STRING" id="762845.BCR26_05825"/>
<keyword evidence="4" id="KW-0804">Transcription</keyword>
<sequence length="269" mass="31100">MLEQREIIFDSDLNVEGLLFNGIKQKFPNHFHEYYVIGCIEQGARKLHCKGQEYTLLPGDLILLNPYDNHECLQLDSCPLVYRNIHIEIEVMATIMEDHFNSSVLPLFHTNVVSQSKEVPTLQILHRLILDNSQDSLEKEELFLLLLSELLTEYADYQELNTVASFELDKICTYLNQHYSEKIALTTLSHLVSMNKYTFIRTFTKSYGLTPFQYLTTIRVNQAKKLLEQGIAIADIAHSTGFSDQSHLTRLFKSLIGVTPKMYQKIYSK</sequence>
<dbReference type="SUPFAM" id="SSF46689">
    <property type="entry name" value="Homeodomain-like"/>
    <property type="match status" value="2"/>
</dbReference>
<dbReference type="GO" id="GO:0043565">
    <property type="term" value="F:sequence-specific DNA binding"/>
    <property type="evidence" value="ECO:0007669"/>
    <property type="project" value="InterPro"/>
</dbReference>
<proteinExistence type="predicted"/>
<feature type="domain" description="HTH araC/xylS-type" evidence="5">
    <location>
        <begin position="169"/>
        <end position="266"/>
    </location>
</feature>
<dbReference type="PANTHER" id="PTHR46796:SF2">
    <property type="entry name" value="TRANSCRIPTIONAL REGULATORY PROTEIN"/>
    <property type="match status" value="1"/>
</dbReference>
<dbReference type="SMART" id="SM00342">
    <property type="entry name" value="HTH_ARAC"/>
    <property type="match status" value="1"/>
</dbReference>
<evidence type="ECO:0000259" key="5">
    <source>
        <dbReference type="PROSITE" id="PS01124"/>
    </source>
</evidence>
<comment type="caution">
    <text evidence="6">The sequence shown here is derived from an EMBL/GenBank/DDBJ whole genome shotgun (WGS) entry which is preliminary data.</text>
</comment>
<dbReference type="Proteomes" id="UP000095256">
    <property type="component" value="Unassembled WGS sequence"/>
</dbReference>
<dbReference type="AlphaFoldDB" id="A0A1E5KTE3"/>
<evidence type="ECO:0000256" key="3">
    <source>
        <dbReference type="ARBA" id="ARBA00023159"/>
    </source>
</evidence>
<keyword evidence="3" id="KW-0010">Activator</keyword>
<dbReference type="InterPro" id="IPR037923">
    <property type="entry name" value="HTH-like"/>
</dbReference>
<gene>
    <name evidence="6" type="ORF">BCR26_05825</name>
</gene>
<evidence type="ECO:0000256" key="1">
    <source>
        <dbReference type="ARBA" id="ARBA00023015"/>
    </source>
</evidence>
<dbReference type="InterPro" id="IPR018060">
    <property type="entry name" value="HTH_AraC"/>
</dbReference>
<dbReference type="Gene3D" id="1.10.10.60">
    <property type="entry name" value="Homeodomain-like"/>
    <property type="match status" value="2"/>
</dbReference>
<keyword evidence="2" id="KW-0238">DNA-binding</keyword>
<keyword evidence="1" id="KW-0805">Transcription regulation</keyword>
<dbReference type="InterPro" id="IPR009057">
    <property type="entry name" value="Homeodomain-like_sf"/>
</dbReference>
<dbReference type="InterPro" id="IPR003313">
    <property type="entry name" value="AraC-bd"/>
</dbReference>
<organism evidence="6 7">
    <name type="scientific">Enterococcus rivorum</name>
    <dbReference type="NCBI Taxonomy" id="762845"/>
    <lineage>
        <taxon>Bacteria</taxon>
        <taxon>Bacillati</taxon>
        <taxon>Bacillota</taxon>
        <taxon>Bacilli</taxon>
        <taxon>Lactobacillales</taxon>
        <taxon>Enterococcaceae</taxon>
        <taxon>Enterococcus</taxon>
    </lineage>
</organism>
<dbReference type="OrthoDB" id="183331at2"/>
<dbReference type="Pfam" id="PF12833">
    <property type="entry name" value="HTH_18"/>
    <property type="match status" value="1"/>
</dbReference>
<dbReference type="EMBL" id="MIEK01000067">
    <property type="protein sequence ID" value="OEH81028.1"/>
    <property type="molecule type" value="Genomic_DNA"/>
</dbReference>
<keyword evidence="7" id="KW-1185">Reference proteome</keyword>
<dbReference type="SUPFAM" id="SSF51215">
    <property type="entry name" value="Regulatory protein AraC"/>
    <property type="match status" value="1"/>
</dbReference>
<evidence type="ECO:0000313" key="7">
    <source>
        <dbReference type="Proteomes" id="UP000095256"/>
    </source>
</evidence>
<dbReference type="PROSITE" id="PS00041">
    <property type="entry name" value="HTH_ARAC_FAMILY_1"/>
    <property type="match status" value="1"/>
</dbReference>